<protein>
    <submittedName>
        <fullName evidence="1">Uncharacterized protein</fullName>
    </submittedName>
</protein>
<dbReference type="Proteomes" id="UP001500879">
    <property type="component" value="Unassembled WGS sequence"/>
</dbReference>
<name>A0ABN0YIY6_9ACTN</name>
<reference evidence="1 2" key="1">
    <citation type="journal article" date="2019" name="Int. J. Syst. Evol. Microbiol.">
        <title>The Global Catalogue of Microorganisms (GCM) 10K type strain sequencing project: providing services to taxonomists for standard genome sequencing and annotation.</title>
        <authorList>
            <consortium name="The Broad Institute Genomics Platform"/>
            <consortium name="The Broad Institute Genome Sequencing Center for Infectious Disease"/>
            <person name="Wu L."/>
            <person name="Ma J."/>
        </authorList>
    </citation>
    <scope>NUCLEOTIDE SEQUENCE [LARGE SCALE GENOMIC DNA]</scope>
    <source>
        <strain evidence="1 2">JCM 4788</strain>
    </source>
</reference>
<evidence type="ECO:0000313" key="1">
    <source>
        <dbReference type="EMBL" id="GAA0396952.1"/>
    </source>
</evidence>
<organism evidence="1 2">
    <name type="scientific">Streptomyces luteireticuli</name>
    <dbReference type="NCBI Taxonomy" id="173858"/>
    <lineage>
        <taxon>Bacteria</taxon>
        <taxon>Bacillati</taxon>
        <taxon>Actinomycetota</taxon>
        <taxon>Actinomycetes</taxon>
        <taxon>Kitasatosporales</taxon>
        <taxon>Streptomycetaceae</taxon>
        <taxon>Streptomyces</taxon>
    </lineage>
</organism>
<comment type="caution">
    <text evidence="1">The sequence shown here is derived from an EMBL/GenBank/DDBJ whole genome shotgun (WGS) entry which is preliminary data.</text>
</comment>
<accession>A0ABN0YIY6</accession>
<proteinExistence type="predicted"/>
<evidence type="ECO:0000313" key="2">
    <source>
        <dbReference type="Proteomes" id="UP001500879"/>
    </source>
</evidence>
<keyword evidence="2" id="KW-1185">Reference proteome</keyword>
<dbReference type="EMBL" id="BAAABX010000018">
    <property type="protein sequence ID" value="GAA0396952.1"/>
    <property type="molecule type" value="Genomic_DNA"/>
</dbReference>
<sequence length="68" mass="6582">MGEGAGLRPGVVQQALGERGAAAAAAALRADLPAAALQQLDRGAADARFGGGGERVGEDGELALGRGL</sequence>
<gene>
    <name evidence="1" type="ORF">GCM10010357_17590</name>
</gene>